<reference evidence="1 2" key="1">
    <citation type="journal article" date="1999" name="Proc. Jpn. Acad.">
        <title>Determination of the complete genomic DNA sequence of Thermoplasma volvanium GSS1.</title>
        <authorList>
            <person name="Kawashima T."/>
            <person name="Yamamoto Y."/>
            <person name="Aramaki H."/>
            <person name="Nunoshiba T."/>
            <person name="Kawamoto T."/>
            <person name="Watanabe K."/>
            <person name="Yamazaki M."/>
            <person name="Kanehori K."/>
            <person name="Amano N."/>
            <person name="Ohya Y."/>
            <person name="Makino K."/>
            <person name="Suzuki M."/>
        </authorList>
    </citation>
    <scope>NUCLEOTIDE SEQUENCE [LARGE SCALE GENOMIC DNA]</scope>
    <source>
        <strain evidence="2">ATCC 51530 / DSM 4299 / JCM 9571 / NBRC 15438 / GSS1</strain>
    </source>
</reference>
<dbReference type="HOGENOM" id="CLU_3094337_0_0_2"/>
<gene>
    <name evidence="1" type="ORF">TVG0954986</name>
</gene>
<dbReference type="PaxDb" id="273116-14325144"/>
<organism evidence="1 2">
    <name type="scientific">Thermoplasma volcanium (strain ATCC 51530 / DSM 4299 / JCM 9571 / NBRC 15438 / GSS1)</name>
    <dbReference type="NCBI Taxonomy" id="273116"/>
    <lineage>
        <taxon>Archaea</taxon>
        <taxon>Methanobacteriati</taxon>
        <taxon>Thermoplasmatota</taxon>
        <taxon>Thermoplasmata</taxon>
        <taxon>Thermoplasmatales</taxon>
        <taxon>Thermoplasmataceae</taxon>
        <taxon>Thermoplasma</taxon>
    </lineage>
</organism>
<name>Q97A83_THEVO</name>
<dbReference type="KEGG" id="tvo:TVG0954986"/>
<evidence type="ECO:0000313" key="1">
    <source>
        <dbReference type="EMBL" id="BAB60069.1"/>
    </source>
</evidence>
<sequence length="51" mass="5977">MEMQTTGMYVFRVLRGTGFSIHIAEHSKLAFTFNKFKKNDKRVSVNAYKTF</sequence>
<evidence type="ECO:0000313" key="2">
    <source>
        <dbReference type="Proteomes" id="UP000001017"/>
    </source>
</evidence>
<proteinExistence type="predicted"/>
<keyword evidence="2" id="KW-1185">Reference proteome</keyword>
<dbReference type="EMBL" id="BA000011">
    <property type="protein sequence ID" value="BAB60069.1"/>
    <property type="molecule type" value="Genomic_DNA"/>
</dbReference>
<dbReference type="Proteomes" id="UP000001017">
    <property type="component" value="Chromosome"/>
</dbReference>
<dbReference type="AlphaFoldDB" id="Q97A83"/>
<protein>
    <submittedName>
        <fullName evidence="1">TVG0954986 protein</fullName>
    </submittedName>
</protein>
<reference evidence="1 2" key="2">
    <citation type="journal article" date="2000" name="Proc. Natl. Acad. Sci. U.S.A.">
        <title>Archaeal adaptation to higher temperatures revealed by genomic sequence of Thermoplasma volcanium.</title>
        <authorList>
            <person name="Kawashima T."/>
            <person name="Amano N."/>
            <person name="Koike H."/>
            <person name="Makino S."/>
            <person name="Higuchi S."/>
            <person name="Kawashima-Ohya Y."/>
            <person name="Watanabe K."/>
            <person name="Yamazaki M."/>
            <person name="Kanehori K."/>
            <person name="Kawamoto T."/>
            <person name="Nunoshiba T."/>
            <person name="Yamamoto Y."/>
            <person name="Aramaki H."/>
            <person name="Makino K."/>
            <person name="Suzuki M."/>
        </authorList>
    </citation>
    <scope>NUCLEOTIDE SEQUENCE [LARGE SCALE GENOMIC DNA]</scope>
    <source>
        <strain evidence="2">ATCC 51530 / DSM 4299 / JCM 9571 / NBRC 15438 / GSS1</strain>
    </source>
</reference>
<accession>Q97A83</accession>